<dbReference type="AlphaFoldDB" id="A0AAD7WZS0"/>
<proteinExistence type="predicted"/>
<accession>A0AAD7WZS0</accession>
<comment type="caution">
    <text evidence="2">The sequence shown here is derived from an EMBL/GenBank/DDBJ whole genome shotgun (WGS) entry which is preliminary data.</text>
</comment>
<evidence type="ECO:0000313" key="2">
    <source>
        <dbReference type="EMBL" id="KAJ8414149.1"/>
    </source>
</evidence>
<evidence type="ECO:0000256" key="1">
    <source>
        <dbReference type="SAM" id="MobiDB-lite"/>
    </source>
</evidence>
<keyword evidence="3" id="KW-1185">Reference proteome</keyword>
<gene>
    <name evidence="2" type="ORF">AAFF_G00067470</name>
</gene>
<sequence>MTLHGIRFRNEATNLFAIMARFNALSTPAVYVWGSPALREAVKDTVWRRVCPKRKTRVDFDHRGGKKQAHRREACISRGKIP</sequence>
<name>A0AAD7WZS0_9TELE</name>
<protein>
    <submittedName>
        <fullName evidence="2">Uncharacterized protein</fullName>
    </submittedName>
</protein>
<reference evidence="2" key="1">
    <citation type="journal article" date="2023" name="Science">
        <title>Genome structures resolve the early diversification of teleost fishes.</title>
        <authorList>
            <person name="Parey E."/>
            <person name="Louis A."/>
            <person name="Montfort J."/>
            <person name="Bouchez O."/>
            <person name="Roques C."/>
            <person name="Iampietro C."/>
            <person name="Lluch J."/>
            <person name="Castinel A."/>
            <person name="Donnadieu C."/>
            <person name="Desvignes T."/>
            <person name="Floi Bucao C."/>
            <person name="Jouanno E."/>
            <person name="Wen M."/>
            <person name="Mejri S."/>
            <person name="Dirks R."/>
            <person name="Jansen H."/>
            <person name="Henkel C."/>
            <person name="Chen W.J."/>
            <person name="Zahm M."/>
            <person name="Cabau C."/>
            <person name="Klopp C."/>
            <person name="Thompson A.W."/>
            <person name="Robinson-Rechavi M."/>
            <person name="Braasch I."/>
            <person name="Lecointre G."/>
            <person name="Bobe J."/>
            <person name="Postlethwait J.H."/>
            <person name="Berthelot C."/>
            <person name="Roest Crollius H."/>
            <person name="Guiguen Y."/>
        </authorList>
    </citation>
    <scope>NUCLEOTIDE SEQUENCE</scope>
    <source>
        <strain evidence="2">NC1722</strain>
    </source>
</reference>
<evidence type="ECO:0000313" key="3">
    <source>
        <dbReference type="Proteomes" id="UP001221898"/>
    </source>
</evidence>
<organism evidence="2 3">
    <name type="scientific">Aldrovandia affinis</name>
    <dbReference type="NCBI Taxonomy" id="143900"/>
    <lineage>
        <taxon>Eukaryota</taxon>
        <taxon>Metazoa</taxon>
        <taxon>Chordata</taxon>
        <taxon>Craniata</taxon>
        <taxon>Vertebrata</taxon>
        <taxon>Euteleostomi</taxon>
        <taxon>Actinopterygii</taxon>
        <taxon>Neopterygii</taxon>
        <taxon>Teleostei</taxon>
        <taxon>Notacanthiformes</taxon>
        <taxon>Halosauridae</taxon>
        <taxon>Aldrovandia</taxon>
    </lineage>
</organism>
<dbReference type="Proteomes" id="UP001221898">
    <property type="component" value="Unassembled WGS sequence"/>
</dbReference>
<dbReference type="EMBL" id="JAINUG010000014">
    <property type="protein sequence ID" value="KAJ8414149.1"/>
    <property type="molecule type" value="Genomic_DNA"/>
</dbReference>
<feature type="region of interest" description="Disordered" evidence="1">
    <location>
        <begin position="61"/>
        <end position="82"/>
    </location>
</feature>